<sequence length="95" mass="10435">MTTNAERKHMNKVAELGCAVCWRLHGPHDPGPVELHHPRHGTGIGQRAKHMDVIGLCPEHHRGNTGVHGLGTKGFAKTYGFNEADLLADTLERLK</sequence>
<dbReference type="EMBL" id="LR796335">
    <property type="protein sequence ID" value="CAB4137685.1"/>
    <property type="molecule type" value="Genomic_DNA"/>
</dbReference>
<evidence type="ECO:0000313" key="2">
    <source>
        <dbReference type="EMBL" id="CAB4160543.1"/>
    </source>
</evidence>
<accession>A0A6J5LTF3</accession>
<reference evidence="1" key="1">
    <citation type="submission" date="2020-04" db="EMBL/GenBank/DDBJ databases">
        <authorList>
            <person name="Chiriac C."/>
            <person name="Salcher M."/>
            <person name="Ghai R."/>
            <person name="Kavagutti S V."/>
        </authorList>
    </citation>
    <scope>NUCLEOTIDE SEQUENCE</scope>
</reference>
<dbReference type="Pfam" id="PF16786">
    <property type="entry name" value="RecA_dep_nuc"/>
    <property type="match status" value="1"/>
</dbReference>
<organism evidence="1">
    <name type="scientific">uncultured Caudovirales phage</name>
    <dbReference type="NCBI Taxonomy" id="2100421"/>
    <lineage>
        <taxon>Viruses</taxon>
        <taxon>Duplodnaviria</taxon>
        <taxon>Heunggongvirae</taxon>
        <taxon>Uroviricota</taxon>
        <taxon>Caudoviricetes</taxon>
        <taxon>Peduoviridae</taxon>
        <taxon>Maltschvirus</taxon>
        <taxon>Maltschvirus maltsch</taxon>
    </lineage>
</organism>
<dbReference type="EMBL" id="LR796704">
    <property type="protein sequence ID" value="CAB4160543.1"/>
    <property type="molecule type" value="Genomic_DNA"/>
</dbReference>
<gene>
    <name evidence="1" type="ORF">UFOVP320_58</name>
    <name evidence="2" type="ORF">UFOVP768_4</name>
</gene>
<proteinExistence type="predicted"/>
<evidence type="ECO:0000313" key="1">
    <source>
        <dbReference type="EMBL" id="CAB4137685.1"/>
    </source>
</evidence>
<dbReference type="Gene3D" id="3.30.40.190">
    <property type="match status" value="1"/>
</dbReference>
<dbReference type="InterPro" id="IPR031875">
    <property type="entry name" value="RecA_dep_nuc"/>
</dbReference>
<protein>
    <submittedName>
        <fullName evidence="1">Recombination enhancement, RecA-dependent nuclease</fullName>
    </submittedName>
</protein>
<name>A0A6J5LTF3_9CAUD</name>